<feature type="region of interest" description="Disordered" evidence="5">
    <location>
        <begin position="763"/>
        <end position="797"/>
    </location>
</feature>
<feature type="transmembrane region" description="Helical" evidence="6">
    <location>
        <begin position="184"/>
        <end position="203"/>
    </location>
</feature>
<evidence type="ECO:0000259" key="7">
    <source>
        <dbReference type="PROSITE" id="PS50042"/>
    </source>
</evidence>
<accession>A0A8S1MQF2</accession>
<feature type="transmembrane region" description="Helical" evidence="6">
    <location>
        <begin position="397"/>
        <end position="428"/>
    </location>
</feature>
<evidence type="ECO:0000313" key="9">
    <source>
        <dbReference type="Proteomes" id="UP000688137"/>
    </source>
</evidence>
<feature type="compositionally biased region" description="Polar residues" evidence="5">
    <location>
        <begin position="721"/>
        <end position="732"/>
    </location>
</feature>
<evidence type="ECO:0000256" key="1">
    <source>
        <dbReference type="ARBA" id="ARBA00004141"/>
    </source>
</evidence>
<dbReference type="GO" id="GO:0003254">
    <property type="term" value="P:regulation of membrane depolarization"/>
    <property type="evidence" value="ECO:0007669"/>
    <property type="project" value="TreeGrafter"/>
</dbReference>
<dbReference type="CDD" id="cd00038">
    <property type="entry name" value="CAP_ED"/>
    <property type="match status" value="1"/>
</dbReference>
<evidence type="ECO:0000256" key="6">
    <source>
        <dbReference type="SAM" id="Phobius"/>
    </source>
</evidence>
<feature type="region of interest" description="Disordered" evidence="5">
    <location>
        <begin position="694"/>
        <end position="736"/>
    </location>
</feature>
<keyword evidence="4 6" id="KW-0472">Membrane</keyword>
<feature type="transmembrane region" description="Helical" evidence="6">
    <location>
        <begin position="322"/>
        <end position="346"/>
    </location>
</feature>
<organism evidence="8 9">
    <name type="scientific">Paramecium primaurelia</name>
    <dbReference type="NCBI Taxonomy" id="5886"/>
    <lineage>
        <taxon>Eukaryota</taxon>
        <taxon>Sar</taxon>
        <taxon>Alveolata</taxon>
        <taxon>Ciliophora</taxon>
        <taxon>Intramacronucleata</taxon>
        <taxon>Oligohymenophorea</taxon>
        <taxon>Peniculida</taxon>
        <taxon>Parameciidae</taxon>
        <taxon>Paramecium</taxon>
    </lineage>
</organism>
<feature type="transmembrane region" description="Helical" evidence="6">
    <location>
        <begin position="257"/>
        <end position="276"/>
    </location>
</feature>
<comment type="subcellular location">
    <subcellularLocation>
        <location evidence="1">Membrane</location>
        <topology evidence="1">Multi-pass membrane protein</topology>
    </subcellularLocation>
</comment>
<keyword evidence="9" id="KW-1185">Reference proteome</keyword>
<evidence type="ECO:0000256" key="2">
    <source>
        <dbReference type="ARBA" id="ARBA00022692"/>
    </source>
</evidence>
<dbReference type="PROSITE" id="PS50042">
    <property type="entry name" value="CNMP_BINDING_3"/>
    <property type="match status" value="1"/>
</dbReference>
<evidence type="ECO:0000256" key="3">
    <source>
        <dbReference type="ARBA" id="ARBA00022989"/>
    </source>
</evidence>
<dbReference type="AlphaFoldDB" id="A0A8S1MQF2"/>
<feature type="domain" description="Cyclic nucleotide-binding" evidence="7">
    <location>
        <begin position="508"/>
        <end position="609"/>
    </location>
</feature>
<dbReference type="OMA" id="HYVIYEL"/>
<dbReference type="GO" id="GO:0098855">
    <property type="term" value="C:HCN channel complex"/>
    <property type="evidence" value="ECO:0007669"/>
    <property type="project" value="TreeGrafter"/>
</dbReference>
<dbReference type="InterPro" id="IPR005821">
    <property type="entry name" value="Ion_trans_dom"/>
</dbReference>
<evidence type="ECO:0000313" key="8">
    <source>
        <dbReference type="EMBL" id="CAD8082698.1"/>
    </source>
</evidence>
<dbReference type="Proteomes" id="UP000688137">
    <property type="component" value="Unassembled WGS sequence"/>
</dbReference>
<dbReference type="InterPro" id="IPR051413">
    <property type="entry name" value="K/Na_HCN_channel"/>
</dbReference>
<sequence>MILIIRMDQQESARSINISSSRYSDKFQPQLIQMNQKQIKLNKEDSQEFSPIYEKSQDDIIQEKQQRKTRGNFKKSLNYNQTSINPQDKVQNIRGNKIMQLIKQKNLLLKFKERLFQLGHIYPKNPNEKLSHFLEEQYIHQNHHHSKFSQQEQKFEQGIIEQYQSVENVQQGIKIPIINPTGKFYLFWQLLRLIQIMFLLWWVPFKISFNPPKTITMSYIENMLIYLFAVDLLIKLNKGMIDQGQIIYDRLRILKHYVIYELYEDAIYLITLTLVIGGDPIAISFFPEMIVLIQFTFNFIKLKKTINRYGEMFAIQSTFTELVSLSQLIILIFYFAHFMACIWYYVGNISQESFSNSWIQQQHLEFSPLFHKYGYSYYWATATMVTVGYGDVTPQNIYEVICAIIMIFFASVVFAFSINAIGVIFSNIDLQKQYYKRNLVLINQYMNSNEVSLQLQSRVRNYLKYYYEQQVKGNNTEINSIIEKLSYNLKQELLEDVQIRAVTCVDFFTKNFQSSTIQEIACRMNIQQFTPREIIYQQNSVDEHSVYIIQKGEIQLIDDKSGKIVSKLIKGQCFGEIEFLTTQKRQYKAISTTFSSIYRITREMFLDIISENSIDFEKYCEMRDKVIFQYEDLSVKCFGCDGDHLLSNCPYLTYKPEKEFLIKRQLYHSRQQRSQFNRKKLRYLRIFKQNEEHELPQRSSNKQIEHESSLVSQESLHKQDSNLTGSEHQNYTNNNNNEDVAQQIKKRISLWITNPDQSFIEQQKSLQKTNRHNSETPTHKPTRKSLFSSSQDHYSKRHMSNQLLQVNEQQQLMSSSNNSQTKTNKQQNFNQLENLQSYHTFNYDLDKIETFQIYFPQNNIQNVINTFQKQQKLQKFTKIQLASNKYRFIYVQKVPIQSLTKKTILKVNSQN</sequence>
<keyword evidence="2 6" id="KW-0812">Transmembrane</keyword>
<comment type="caution">
    <text evidence="8">The sequence shown here is derived from an EMBL/GenBank/DDBJ whole genome shotgun (WGS) entry which is preliminary data.</text>
</comment>
<dbReference type="GO" id="GO:0005249">
    <property type="term" value="F:voltage-gated potassium channel activity"/>
    <property type="evidence" value="ECO:0007669"/>
    <property type="project" value="TreeGrafter"/>
</dbReference>
<protein>
    <recommendedName>
        <fullName evidence="7">Cyclic nucleotide-binding domain-containing protein</fullName>
    </recommendedName>
</protein>
<evidence type="ECO:0000256" key="4">
    <source>
        <dbReference type="ARBA" id="ARBA00023136"/>
    </source>
</evidence>
<dbReference type="GO" id="GO:0035725">
    <property type="term" value="P:sodium ion transmembrane transport"/>
    <property type="evidence" value="ECO:0007669"/>
    <property type="project" value="TreeGrafter"/>
</dbReference>
<dbReference type="Pfam" id="PF00027">
    <property type="entry name" value="cNMP_binding"/>
    <property type="match status" value="1"/>
</dbReference>
<dbReference type="InterPro" id="IPR000595">
    <property type="entry name" value="cNMP-bd_dom"/>
</dbReference>
<proteinExistence type="predicted"/>
<name>A0A8S1MQF2_PARPR</name>
<feature type="transmembrane region" description="Helical" evidence="6">
    <location>
        <begin position="215"/>
        <end position="236"/>
    </location>
</feature>
<dbReference type="PANTHER" id="PTHR45689:SF5">
    <property type="entry name" value="I[[H]] CHANNEL, ISOFORM E"/>
    <property type="match status" value="1"/>
</dbReference>
<feature type="transmembrane region" description="Helical" evidence="6">
    <location>
        <begin position="282"/>
        <end position="301"/>
    </location>
</feature>
<keyword evidence="3 6" id="KW-1133">Transmembrane helix</keyword>
<dbReference type="PANTHER" id="PTHR45689">
    <property type="entry name" value="I[[H]] CHANNEL, ISOFORM E"/>
    <property type="match status" value="1"/>
</dbReference>
<dbReference type="Pfam" id="PF00520">
    <property type="entry name" value="Ion_trans"/>
    <property type="match status" value="1"/>
</dbReference>
<dbReference type="EMBL" id="CAJJDM010000071">
    <property type="protein sequence ID" value="CAD8082698.1"/>
    <property type="molecule type" value="Genomic_DNA"/>
</dbReference>
<reference evidence="8" key="1">
    <citation type="submission" date="2021-01" db="EMBL/GenBank/DDBJ databases">
        <authorList>
            <consortium name="Genoscope - CEA"/>
            <person name="William W."/>
        </authorList>
    </citation>
    <scope>NUCLEOTIDE SEQUENCE</scope>
</reference>
<evidence type="ECO:0000256" key="5">
    <source>
        <dbReference type="SAM" id="MobiDB-lite"/>
    </source>
</evidence>
<dbReference type="SMART" id="SM00100">
    <property type="entry name" value="cNMP"/>
    <property type="match status" value="1"/>
</dbReference>
<gene>
    <name evidence="8" type="ORF">PPRIM_AZ9-3.1.T0680114</name>
</gene>